<keyword evidence="2" id="KW-0813">Transport</keyword>
<keyword evidence="3" id="KW-0509">mRNA transport</keyword>
<dbReference type="OrthoDB" id="2538017at2759"/>
<sequence length="609" mass="62071">MFGGKPNPTPGFTFGATPSAGSTPATGGGFSFGTPSTQATGNVSFSAAVGQTPAAGPTSSFSFGATPTASTGGFKLGGTTPSFPSTQSSTAAPTTGFALGTSTASTQSGGFKLGTTTLPPAFPGTTSTAPGTTATVAPAMGFAMPIPSSTATVGGGLGMGMGLGGAVKPTLTSTTSTLGGLFNTQTPAAKPAGILGATTATGSVFGTPATTSQTMGLGGVDPKTSTTAAGGSAADPKAGDGKTLKKSQVPPEIVKTVEDFKTYIKEEKTVQEGISRMSCKPMYKVQEDVASLKQLLSIVSNGLQRNACAVEKLKKEMTQELKNAEMAQRTKDIPAGLQYENTAPTEYFQRLVENFETQMLSYRQQIETLEGHLHSISQPSILSPEELVELLRKLHETFIALAAQLHQVHEAVKTQKEHYLNYRKIFLHDTKNIFEREKKAVKPKVLPEHFGPSPFSGLSNAAAVAMASALTKSQQPPAAAPPVAGLGTLGQTTGGFGSTGLFGASTTTAPAFGFGLGSSSTTVPPPAFGGFGSTAATTTSSGFTGLNTATVRPLGFGTPAPTTTTTPSLFGTPQTVQTPAFGTPQGFPSAGGEQPFQLNKPPGSKRNKR</sequence>
<feature type="coiled-coil region" evidence="8">
    <location>
        <begin position="310"/>
        <end position="372"/>
    </location>
</feature>
<feature type="compositionally biased region" description="Low complexity" evidence="9">
    <location>
        <begin position="77"/>
        <end position="92"/>
    </location>
</feature>
<dbReference type="GO" id="GO:0005643">
    <property type="term" value="C:nuclear pore"/>
    <property type="evidence" value="ECO:0007669"/>
    <property type="project" value="UniProtKB-SubCell"/>
</dbReference>
<evidence type="ECO:0000256" key="7">
    <source>
        <dbReference type="ARBA" id="ARBA00023242"/>
    </source>
</evidence>
<dbReference type="Gene3D" id="6.10.140.1350">
    <property type="match status" value="1"/>
</dbReference>
<dbReference type="Proteomes" id="UP000005408">
    <property type="component" value="Unassembled WGS sequence"/>
</dbReference>
<dbReference type="InterPro" id="IPR024882">
    <property type="entry name" value="NUP58/p45/49"/>
</dbReference>
<feature type="compositionally biased region" description="Low complexity" evidence="9">
    <location>
        <begin position="224"/>
        <end position="234"/>
    </location>
</feature>
<keyword evidence="7" id="KW-0539">Nucleus</keyword>
<dbReference type="AlphaFoldDB" id="A0A8W8NRS2"/>
<feature type="region of interest" description="Disordered" evidence="9">
    <location>
        <begin position="72"/>
        <end position="92"/>
    </location>
</feature>
<feature type="compositionally biased region" description="Low complexity" evidence="9">
    <location>
        <begin position="553"/>
        <end position="575"/>
    </location>
</feature>
<name>A0A8W8NRS2_MAGGI</name>
<evidence type="ECO:0008006" key="12">
    <source>
        <dbReference type="Google" id="ProtNLM"/>
    </source>
</evidence>
<keyword evidence="8" id="KW-0175">Coiled coil</keyword>
<feature type="compositionally biased region" description="Low complexity" evidence="9">
    <location>
        <begin position="15"/>
        <end position="25"/>
    </location>
</feature>
<feature type="region of interest" description="Disordered" evidence="9">
    <location>
        <begin position="552"/>
        <end position="609"/>
    </location>
</feature>
<evidence type="ECO:0000313" key="11">
    <source>
        <dbReference type="Proteomes" id="UP000005408"/>
    </source>
</evidence>
<dbReference type="PANTHER" id="PTHR13437">
    <property type="entry name" value="NUCLEOPORIN P58/P45 NUCLEOPORIN-LIKE PROTEIN 1"/>
    <property type="match status" value="1"/>
</dbReference>
<reference evidence="10" key="1">
    <citation type="submission" date="2022-08" db="UniProtKB">
        <authorList>
            <consortium name="EnsemblMetazoa"/>
        </authorList>
    </citation>
    <scope>IDENTIFICATION</scope>
    <source>
        <strain evidence="10">05x7-T-G4-1.051#20</strain>
    </source>
</reference>
<comment type="subcellular location">
    <subcellularLocation>
        <location evidence="1">Nucleus</location>
        <location evidence="1">Nuclear pore complex</location>
    </subcellularLocation>
</comment>
<proteinExistence type="predicted"/>
<evidence type="ECO:0000256" key="4">
    <source>
        <dbReference type="ARBA" id="ARBA00022927"/>
    </source>
</evidence>
<keyword evidence="4" id="KW-0653">Protein transport</keyword>
<dbReference type="EnsemblMetazoa" id="G9068.1">
    <property type="protein sequence ID" value="G9068.1:cds"/>
    <property type="gene ID" value="G9068"/>
</dbReference>
<dbReference type="Pfam" id="PF15967">
    <property type="entry name" value="Nucleoporin_FG2"/>
    <property type="match status" value="1"/>
</dbReference>
<dbReference type="GO" id="GO:0008139">
    <property type="term" value="F:nuclear localization sequence binding"/>
    <property type="evidence" value="ECO:0007669"/>
    <property type="project" value="InterPro"/>
</dbReference>
<evidence type="ECO:0000256" key="6">
    <source>
        <dbReference type="ARBA" id="ARBA00023132"/>
    </source>
</evidence>
<feature type="region of interest" description="Disordered" evidence="9">
    <location>
        <begin position="213"/>
        <end position="247"/>
    </location>
</feature>
<dbReference type="GO" id="GO:0015031">
    <property type="term" value="P:protein transport"/>
    <property type="evidence" value="ECO:0007669"/>
    <property type="project" value="UniProtKB-KW"/>
</dbReference>
<evidence type="ECO:0000256" key="8">
    <source>
        <dbReference type="SAM" id="Coils"/>
    </source>
</evidence>
<evidence type="ECO:0000256" key="1">
    <source>
        <dbReference type="ARBA" id="ARBA00004567"/>
    </source>
</evidence>
<accession>A0A8W8NRS2</accession>
<keyword evidence="6" id="KW-0906">Nuclear pore complex</keyword>
<evidence type="ECO:0000313" key="10">
    <source>
        <dbReference type="EnsemblMetazoa" id="G9068.1:cds"/>
    </source>
</evidence>
<evidence type="ECO:0000256" key="9">
    <source>
        <dbReference type="SAM" id="MobiDB-lite"/>
    </source>
</evidence>
<evidence type="ECO:0000256" key="2">
    <source>
        <dbReference type="ARBA" id="ARBA00022448"/>
    </source>
</evidence>
<feature type="region of interest" description="Disordered" evidence="9">
    <location>
        <begin position="1"/>
        <end position="35"/>
    </location>
</feature>
<protein>
    <recommendedName>
        <fullName evidence="12">Nucleoporin p58/p45</fullName>
    </recommendedName>
</protein>
<dbReference type="GO" id="GO:0051028">
    <property type="term" value="P:mRNA transport"/>
    <property type="evidence" value="ECO:0007669"/>
    <property type="project" value="UniProtKB-KW"/>
</dbReference>
<keyword evidence="5" id="KW-0811">Translocation</keyword>
<keyword evidence="11" id="KW-1185">Reference proteome</keyword>
<evidence type="ECO:0000256" key="3">
    <source>
        <dbReference type="ARBA" id="ARBA00022816"/>
    </source>
</evidence>
<organism evidence="10 11">
    <name type="scientific">Magallana gigas</name>
    <name type="common">Pacific oyster</name>
    <name type="synonym">Crassostrea gigas</name>
    <dbReference type="NCBI Taxonomy" id="29159"/>
    <lineage>
        <taxon>Eukaryota</taxon>
        <taxon>Metazoa</taxon>
        <taxon>Spiralia</taxon>
        <taxon>Lophotrochozoa</taxon>
        <taxon>Mollusca</taxon>
        <taxon>Bivalvia</taxon>
        <taxon>Autobranchia</taxon>
        <taxon>Pteriomorphia</taxon>
        <taxon>Ostreida</taxon>
        <taxon>Ostreoidea</taxon>
        <taxon>Ostreidae</taxon>
        <taxon>Magallana</taxon>
    </lineage>
</organism>
<evidence type="ECO:0000256" key="5">
    <source>
        <dbReference type="ARBA" id="ARBA00023010"/>
    </source>
</evidence>
<dbReference type="OMA" id="RDNTDVF"/>
<dbReference type="PANTHER" id="PTHR13437:SF2">
    <property type="entry name" value="NUCLEOPORIN P58_P45"/>
    <property type="match status" value="1"/>
</dbReference>
<dbReference type="GO" id="GO:0017056">
    <property type="term" value="F:structural constituent of nuclear pore"/>
    <property type="evidence" value="ECO:0007669"/>
    <property type="project" value="InterPro"/>
</dbReference>